<reference evidence="2 3" key="1">
    <citation type="journal article" date="2007" name="Nature">
        <title>Evolution of genes and genomes on the Drosophila phylogeny.</title>
        <authorList>
            <consortium name="Drosophila 12 Genomes Consortium"/>
            <person name="Clark A.G."/>
            <person name="Eisen M.B."/>
            <person name="Smith D.R."/>
            <person name="Bergman C.M."/>
            <person name="Oliver B."/>
            <person name="Markow T.A."/>
            <person name="Kaufman T.C."/>
            <person name="Kellis M."/>
            <person name="Gelbart W."/>
            <person name="Iyer V.N."/>
            <person name="Pollard D.A."/>
            <person name="Sackton T.B."/>
            <person name="Larracuente A.M."/>
            <person name="Singh N.D."/>
            <person name="Abad J.P."/>
            <person name="Abt D.N."/>
            <person name="Adryan B."/>
            <person name="Aguade M."/>
            <person name="Akashi H."/>
            <person name="Anderson W.W."/>
            <person name="Aquadro C.F."/>
            <person name="Ardell D.H."/>
            <person name="Arguello R."/>
            <person name="Artieri C.G."/>
            <person name="Barbash D.A."/>
            <person name="Barker D."/>
            <person name="Barsanti P."/>
            <person name="Batterham P."/>
            <person name="Batzoglou S."/>
            <person name="Begun D."/>
            <person name="Bhutkar A."/>
            <person name="Blanco E."/>
            <person name="Bosak S.A."/>
            <person name="Bradley R.K."/>
            <person name="Brand A.D."/>
            <person name="Brent M.R."/>
            <person name="Brooks A.N."/>
            <person name="Brown R.H."/>
            <person name="Butlin R.K."/>
            <person name="Caggese C."/>
            <person name="Calvi B.R."/>
            <person name="Bernardo de Carvalho A."/>
            <person name="Caspi A."/>
            <person name="Castrezana S."/>
            <person name="Celniker S.E."/>
            <person name="Chang J.L."/>
            <person name="Chapple C."/>
            <person name="Chatterji S."/>
            <person name="Chinwalla A."/>
            <person name="Civetta A."/>
            <person name="Clifton S.W."/>
            <person name="Comeron J.M."/>
            <person name="Costello J.C."/>
            <person name="Coyne J.A."/>
            <person name="Daub J."/>
            <person name="David R.G."/>
            <person name="Delcher A.L."/>
            <person name="Delehaunty K."/>
            <person name="Do C.B."/>
            <person name="Ebling H."/>
            <person name="Edwards K."/>
            <person name="Eickbush T."/>
            <person name="Evans J.D."/>
            <person name="Filipski A."/>
            <person name="Findeiss S."/>
            <person name="Freyhult E."/>
            <person name="Fulton L."/>
            <person name="Fulton R."/>
            <person name="Garcia A.C."/>
            <person name="Gardiner A."/>
            <person name="Garfield D.A."/>
            <person name="Garvin B.E."/>
            <person name="Gibson G."/>
            <person name="Gilbert D."/>
            <person name="Gnerre S."/>
            <person name="Godfrey J."/>
            <person name="Good R."/>
            <person name="Gotea V."/>
            <person name="Gravely B."/>
            <person name="Greenberg A.J."/>
            <person name="Griffiths-Jones S."/>
            <person name="Gross S."/>
            <person name="Guigo R."/>
            <person name="Gustafson E.A."/>
            <person name="Haerty W."/>
            <person name="Hahn M.W."/>
            <person name="Halligan D.L."/>
            <person name="Halpern A.L."/>
            <person name="Halter G.M."/>
            <person name="Han M.V."/>
            <person name="Heger A."/>
            <person name="Hillier L."/>
            <person name="Hinrichs A.S."/>
            <person name="Holmes I."/>
            <person name="Hoskins R.A."/>
            <person name="Hubisz M.J."/>
            <person name="Hultmark D."/>
            <person name="Huntley M.A."/>
            <person name="Jaffe D.B."/>
            <person name="Jagadeeshan S."/>
            <person name="Jeck W.R."/>
            <person name="Johnson J."/>
            <person name="Jones C.D."/>
            <person name="Jordan W.C."/>
            <person name="Karpen G.H."/>
            <person name="Kataoka E."/>
            <person name="Keightley P.D."/>
            <person name="Kheradpour P."/>
            <person name="Kirkness E.F."/>
            <person name="Koerich L.B."/>
            <person name="Kristiansen K."/>
            <person name="Kudrna D."/>
            <person name="Kulathinal R.J."/>
            <person name="Kumar S."/>
            <person name="Kwok R."/>
            <person name="Lander E."/>
            <person name="Langley C.H."/>
            <person name="Lapoint R."/>
            <person name="Lazzaro B.P."/>
            <person name="Lee S.J."/>
            <person name="Levesque L."/>
            <person name="Li R."/>
            <person name="Lin C.F."/>
            <person name="Lin M.F."/>
            <person name="Lindblad-Toh K."/>
            <person name="Llopart A."/>
            <person name="Long M."/>
            <person name="Low L."/>
            <person name="Lozovsky E."/>
            <person name="Lu J."/>
            <person name="Luo M."/>
            <person name="Machado C.A."/>
            <person name="Makalowski W."/>
            <person name="Marzo M."/>
            <person name="Matsuda M."/>
            <person name="Matzkin L."/>
            <person name="McAllister B."/>
            <person name="McBride C.S."/>
            <person name="McKernan B."/>
            <person name="McKernan K."/>
            <person name="Mendez-Lago M."/>
            <person name="Minx P."/>
            <person name="Mollenhauer M.U."/>
            <person name="Montooth K."/>
            <person name="Mount S.M."/>
            <person name="Mu X."/>
            <person name="Myers E."/>
            <person name="Negre B."/>
            <person name="Newfeld S."/>
            <person name="Nielsen R."/>
            <person name="Noor M.A."/>
            <person name="O'Grady P."/>
            <person name="Pachter L."/>
            <person name="Papaceit M."/>
            <person name="Parisi M.J."/>
            <person name="Parisi M."/>
            <person name="Parts L."/>
            <person name="Pedersen J.S."/>
            <person name="Pesole G."/>
            <person name="Phillippy A.M."/>
            <person name="Ponting C.P."/>
            <person name="Pop M."/>
            <person name="Porcelli D."/>
            <person name="Powell J.R."/>
            <person name="Prohaska S."/>
            <person name="Pruitt K."/>
            <person name="Puig M."/>
            <person name="Quesneville H."/>
            <person name="Ram K.R."/>
            <person name="Rand D."/>
            <person name="Rasmussen M.D."/>
            <person name="Reed L.K."/>
            <person name="Reenan R."/>
            <person name="Reily A."/>
            <person name="Remington K.A."/>
            <person name="Rieger T.T."/>
            <person name="Ritchie M.G."/>
            <person name="Robin C."/>
            <person name="Rogers Y.H."/>
            <person name="Rohde C."/>
            <person name="Rozas J."/>
            <person name="Rubenfield M.J."/>
            <person name="Ruiz A."/>
            <person name="Russo S."/>
            <person name="Salzberg S.L."/>
            <person name="Sanchez-Gracia A."/>
            <person name="Saranga D.J."/>
            <person name="Sato H."/>
            <person name="Schaeffer S.W."/>
            <person name="Schatz M.C."/>
            <person name="Schlenke T."/>
            <person name="Schwartz R."/>
            <person name="Segarra C."/>
            <person name="Singh R.S."/>
            <person name="Sirot L."/>
            <person name="Sirota M."/>
            <person name="Sisneros N.B."/>
            <person name="Smith C.D."/>
            <person name="Smith T.F."/>
            <person name="Spieth J."/>
            <person name="Stage D.E."/>
            <person name="Stark A."/>
            <person name="Stephan W."/>
            <person name="Strausberg R.L."/>
            <person name="Strempel S."/>
            <person name="Sturgill D."/>
            <person name="Sutton G."/>
            <person name="Sutton G.G."/>
            <person name="Tao W."/>
            <person name="Teichmann S."/>
            <person name="Tobari Y.N."/>
            <person name="Tomimura Y."/>
            <person name="Tsolas J.M."/>
            <person name="Valente V.L."/>
            <person name="Venter E."/>
            <person name="Venter J.C."/>
            <person name="Vicario S."/>
            <person name="Vieira F.G."/>
            <person name="Vilella A.J."/>
            <person name="Villasante A."/>
            <person name="Walenz B."/>
            <person name="Wang J."/>
            <person name="Wasserman M."/>
            <person name="Watts T."/>
            <person name="Wilson D."/>
            <person name="Wilson R.K."/>
            <person name="Wing R.A."/>
            <person name="Wolfner M.F."/>
            <person name="Wong A."/>
            <person name="Wong G.K."/>
            <person name="Wu C.I."/>
            <person name="Wu G."/>
            <person name="Yamamoto D."/>
            <person name="Yang H.P."/>
            <person name="Yang S.P."/>
            <person name="Yorke J.A."/>
            <person name="Yoshida K."/>
            <person name="Zdobnov E."/>
            <person name="Zhang P."/>
            <person name="Zhang Y."/>
            <person name="Zimin A.V."/>
            <person name="Baldwin J."/>
            <person name="Abdouelleil A."/>
            <person name="Abdulkadir J."/>
            <person name="Abebe A."/>
            <person name="Abera B."/>
            <person name="Abreu J."/>
            <person name="Acer S.C."/>
            <person name="Aftuck L."/>
            <person name="Alexander A."/>
            <person name="An P."/>
            <person name="Anderson E."/>
            <person name="Anderson S."/>
            <person name="Arachi H."/>
            <person name="Azer M."/>
            <person name="Bachantsang P."/>
            <person name="Barry A."/>
            <person name="Bayul T."/>
            <person name="Berlin A."/>
            <person name="Bessette D."/>
            <person name="Bloom T."/>
            <person name="Blye J."/>
            <person name="Boguslavskiy L."/>
            <person name="Bonnet C."/>
            <person name="Boukhgalter B."/>
            <person name="Bourzgui I."/>
            <person name="Brown A."/>
            <person name="Cahill P."/>
            <person name="Channer S."/>
            <person name="Cheshatsang Y."/>
            <person name="Chuda L."/>
            <person name="Citroen M."/>
            <person name="Collymore A."/>
            <person name="Cooke P."/>
            <person name="Costello M."/>
            <person name="D'Aco K."/>
            <person name="Daza R."/>
            <person name="De Haan G."/>
            <person name="DeGray S."/>
            <person name="DeMaso C."/>
            <person name="Dhargay N."/>
            <person name="Dooley K."/>
            <person name="Dooley E."/>
            <person name="Doricent M."/>
            <person name="Dorje P."/>
            <person name="Dorjee K."/>
            <person name="Dupes A."/>
            <person name="Elong R."/>
            <person name="Falk J."/>
            <person name="Farina A."/>
            <person name="Faro S."/>
            <person name="Ferguson D."/>
            <person name="Fisher S."/>
            <person name="Foley C.D."/>
            <person name="Franke A."/>
            <person name="Friedrich D."/>
            <person name="Gadbois L."/>
            <person name="Gearin G."/>
            <person name="Gearin C.R."/>
            <person name="Giannoukos G."/>
            <person name="Goode T."/>
            <person name="Graham J."/>
            <person name="Grandbois E."/>
            <person name="Grewal S."/>
            <person name="Gyaltsen K."/>
            <person name="Hafez N."/>
            <person name="Hagos B."/>
            <person name="Hall J."/>
            <person name="Henson C."/>
            <person name="Hollinger A."/>
            <person name="Honan T."/>
            <person name="Huard M.D."/>
            <person name="Hughes L."/>
            <person name="Hurhula B."/>
            <person name="Husby M.E."/>
            <person name="Kamat A."/>
            <person name="Kanga B."/>
            <person name="Kashin S."/>
            <person name="Khazanovich D."/>
            <person name="Kisner P."/>
            <person name="Lance K."/>
            <person name="Lara M."/>
            <person name="Lee W."/>
            <person name="Lennon N."/>
            <person name="Letendre F."/>
            <person name="LeVine R."/>
            <person name="Lipovsky A."/>
            <person name="Liu X."/>
            <person name="Liu J."/>
            <person name="Liu S."/>
            <person name="Lokyitsang T."/>
            <person name="Lokyitsang Y."/>
            <person name="Lubonja R."/>
            <person name="Lui A."/>
            <person name="MacDonald P."/>
            <person name="Magnisalis V."/>
            <person name="Maru K."/>
            <person name="Matthews C."/>
            <person name="McCusker W."/>
            <person name="McDonough S."/>
            <person name="Mehta T."/>
            <person name="Meldrim J."/>
            <person name="Meneus L."/>
            <person name="Mihai O."/>
            <person name="Mihalev A."/>
            <person name="Mihova T."/>
            <person name="Mittelman R."/>
            <person name="Mlenga V."/>
            <person name="Montmayeur A."/>
            <person name="Mulrain L."/>
            <person name="Navidi A."/>
            <person name="Naylor J."/>
            <person name="Negash T."/>
            <person name="Nguyen T."/>
            <person name="Nguyen N."/>
            <person name="Nicol R."/>
            <person name="Norbu C."/>
            <person name="Norbu N."/>
            <person name="Novod N."/>
            <person name="O'Neill B."/>
            <person name="Osman S."/>
            <person name="Markiewicz E."/>
            <person name="Oyono O.L."/>
            <person name="Patti C."/>
            <person name="Phunkhang P."/>
            <person name="Pierre F."/>
            <person name="Priest M."/>
            <person name="Raghuraman S."/>
            <person name="Rege F."/>
            <person name="Reyes R."/>
            <person name="Rise C."/>
            <person name="Rogov P."/>
            <person name="Ross K."/>
            <person name="Ryan E."/>
            <person name="Settipalli S."/>
            <person name="Shea T."/>
            <person name="Sherpa N."/>
            <person name="Shi L."/>
            <person name="Shih D."/>
            <person name="Sparrow T."/>
            <person name="Spaulding J."/>
            <person name="Stalker J."/>
            <person name="Stange-Thomann N."/>
            <person name="Stavropoulos S."/>
            <person name="Stone C."/>
            <person name="Strader C."/>
            <person name="Tesfaye S."/>
            <person name="Thomson T."/>
            <person name="Thoulutsang Y."/>
            <person name="Thoulutsang D."/>
            <person name="Topham K."/>
            <person name="Topping I."/>
            <person name="Tsamla T."/>
            <person name="Vassiliev H."/>
            <person name="Vo A."/>
            <person name="Wangchuk T."/>
            <person name="Wangdi T."/>
            <person name="Weiand M."/>
            <person name="Wilkinson J."/>
            <person name="Wilson A."/>
            <person name="Yadav S."/>
            <person name="Young G."/>
            <person name="Yu Q."/>
            <person name="Zembek L."/>
            <person name="Zhong D."/>
            <person name="Zimmer A."/>
            <person name="Zwirko Z."/>
            <person name="Jaffe D.B."/>
            <person name="Alvarez P."/>
            <person name="Brockman W."/>
            <person name="Butler J."/>
            <person name="Chin C."/>
            <person name="Gnerre S."/>
            <person name="Grabherr M."/>
            <person name="Kleber M."/>
            <person name="Mauceli E."/>
            <person name="MacCallum I."/>
        </authorList>
    </citation>
    <scope>NUCLEOTIDE SEQUENCE [LARGE SCALE GENOMIC DNA]</scope>
    <source>
        <strain evidence="3">Tucson 15010-1051.87</strain>
    </source>
</reference>
<sequence length="191" mass="21327">MSSIRPHAMLVLLAAVAAVDTEVTYLFHQWKVSTAPPRLSTRTPQTILQPQISARNKPTTIQARPPAPENVNDKEETMIIKEGDKVEANEYQAHEQDLNTESTTTAYVPETSILHDIQTTPAKPTNSTTGTTKLIDLATLEPKENGGYPFAKPGKHKHGLRHVKAHDGFHNLKREPQWAHWNDKFKSTAKP</sequence>
<organism evidence="2 3">
    <name type="scientific">Drosophila virilis</name>
    <name type="common">Fruit fly</name>
    <dbReference type="NCBI Taxonomy" id="7244"/>
    <lineage>
        <taxon>Eukaryota</taxon>
        <taxon>Metazoa</taxon>
        <taxon>Ecdysozoa</taxon>
        <taxon>Arthropoda</taxon>
        <taxon>Hexapoda</taxon>
        <taxon>Insecta</taxon>
        <taxon>Pterygota</taxon>
        <taxon>Neoptera</taxon>
        <taxon>Endopterygota</taxon>
        <taxon>Diptera</taxon>
        <taxon>Brachycera</taxon>
        <taxon>Muscomorpha</taxon>
        <taxon>Ephydroidea</taxon>
        <taxon>Drosophilidae</taxon>
        <taxon>Drosophila</taxon>
    </lineage>
</organism>
<dbReference type="eggNOG" id="ENOG502T8V7">
    <property type="taxonomic scope" value="Eukaryota"/>
</dbReference>
<dbReference type="AlphaFoldDB" id="B4LVF9"/>
<proteinExistence type="predicted"/>
<feature type="signal peptide" evidence="1">
    <location>
        <begin position="1"/>
        <end position="21"/>
    </location>
</feature>
<keyword evidence="3" id="KW-1185">Reference proteome</keyword>
<dbReference type="OrthoDB" id="7858751at2759"/>
<evidence type="ECO:0000313" key="3">
    <source>
        <dbReference type="Proteomes" id="UP000008792"/>
    </source>
</evidence>
<dbReference type="InParanoid" id="B4LVF9"/>
<gene>
    <name evidence="2" type="primary">Dvir\GJ14663</name>
    <name evidence="2" type="ORF">Dvir_GJ14663</name>
</gene>
<dbReference type="FunCoup" id="B4LVF9">
    <property type="interactions" value="21"/>
</dbReference>
<dbReference type="OMA" id="REPQWAH"/>
<evidence type="ECO:0000313" key="2">
    <source>
        <dbReference type="EMBL" id="EDW63338.1"/>
    </source>
</evidence>
<dbReference type="Proteomes" id="UP000008792">
    <property type="component" value="Unassembled WGS sequence"/>
</dbReference>
<name>B4LVF9_DROVI</name>
<dbReference type="HOGENOM" id="CLU_1422895_0_0_1"/>
<keyword evidence="1" id="KW-0732">Signal</keyword>
<accession>B4LVF9</accession>
<protein>
    <submittedName>
        <fullName evidence="2">Uncharacterized protein</fullName>
    </submittedName>
</protein>
<dbReference type="PhylomeDB" id="B4LVF9"/>
<evidence type="ECO:0000256" key="1">
    <source>
        <dbReference type="SAM" id="SignalP"/>
    </source>
</evidence>
<feature type="chain" id="PRO_5002816777" evidence="1">
    <location>
        <begin position="22"/>
        <end position="191"/>
    </location>
</feature>
<dbReference type="KEGG" id="dvi:6628298"/>
<dbReference type="EMBL" id="CH940649">
    <property type="protein sequence ID" value="EDW63338.1"/>
    <property type="molecule type" value="Genomic_DNA"/>
</dbReference>